<dbReference type="EMBL" id="SMFZ01000002">
    <property type="protein sequence ID" value="TCK19856.1"/>
    <property type="molecule type" value="Genomic_DNA"/>
</dbReference>
<dbReference type="PANTHER" id="PTHR37017">
    <property type="entry name" value="AB HYDROLASE-1 DOMAIN-CONTAINING PROTEIN-RELATED"/>
    <property type="match status" value="1"/>
</dbReference>
<dbReference type="InterPro" id="IPR000073">
    <property type="entry name" value="AB_hydrolase_1"/>
</dbReference>
<dbReference type="PANTHER" id="PTHR37017:SF11">
    <property type="entry name" value="ESTERASE_LIPASE_THIOESTERASE DOMAIN-CONTAINING PROTEIN"/>
    <property type="match status" value="1"/>
</dbReference>
<dbReference type="Proteomes" id="UP000295560">
    <property type="component" value="Unassembled WGS sequence"/>
</dbReference>
<keyword evidence="3" id="KW-1185">Reference proteome</keyword>
<reference evidence="2 3" key="1">
    <citation type="submission" date="2019-03" db="EMBL/GenBank/DDBJ databases">
        <title>Sequencing the genomes of 1000 actinobacteria strains.</title>
        <authorList>
            <person name="Klenk H.-P."/>
        </authorList>
    </citation>
    <scope>NUCLEOTIDE SEQUENCE [LARGE SCALE GENOMIC DNA]</scope>
    <source>
        <strain evidence="2 3">DSM 44969</strain>
    </source>
</reference>
<dbReference type="SUPFAM" id="SSF53474">
    <property type="entry name" value="alpha/beta-Hydrolases"/>
    <property type="match status" value="1"/>
</dbReference>
<dbReference type="GO" id="GO:0003824">
    <property type="term" value="F:catalytic activity"/>
    <property type="evidence" value="ECO:0007669"/>
    <property type="project" value="UniProtKB-ARBA"/>
</dbReference>
<dbReference type="Pfam" id="PF12697">
    <property type="entry name" value="Abhydrolase_6"/>
    <property type="match status" value="1"/>
</dbReference>
<evidence type="ECO:0000259" key="1">
    <source>
        <dbReference type="Pfam" id="PF12697"/>
    </source>
</evidence>
<comment type="caution">
    <text evidence="2">The sequence shown here is derived from an EMBL/GenBank/DDBJ whole genome shotgun (WGS) entry which is preliminary data.</text>
</comment>
<evidence type="ECO:0000313" key="2">
    <source>
        <dbReference type="EMBL" id="TCK19856.1"/>
    </source>
</evidence>
<accession>A0A4V2PH93</accession>
<dbReference type="AlphaFoldDB" id="A0A4V2PH93"/>
<proteinExistence type="predicted"/>
<dbReference type="InterPro" id="IPR052897">
    <property type="entry name" value="Sec-Metab_Biosynth_Hydrolase"/>
</dbReference>
<dbReference type="RefSeq" id="WP_132428179.1">
    <property type="nucleotide sequence ID" value="NZ_SMFZ01000002.1"/>
</dbReference>
<evidence type="ECO:0000313" key="3">
    <source>
        <dbReference type="Proteomes" id="UP000295560"/>
    </source>
</evidence>
<dbReference type="OrthoDB" id="9773549at2"/>
<feature type="domain" description="AB hydrolase-1" evidence="1">
    <location>
        <begin position="4"/>
        <end position="227"/>
    </location>
</feature>
<name>A0A4V2PH93_PSEEN</name>
<dbReference type="Gene3D" id="3.40.50.1820">
    <property type="entry name" value="alpha/beta hydrolase"/>
    <property type="match status" value="1"/>
</dbReference>
<organism evidence="2 3">
    <name type="scientific">Pseudonocardia endophytica</name>
    <dbReference type="NCBI Taxonomy" id="401976"/>
    <lineage>
        <taxon>Bacteria</taxon>
        <taxon>Bacillati</taxon>
        <taxon>Actinomycetota</taxon>
        <taxon>Actinomycetes</taxon>
        <taxon>Pseudonocardiales</taxon>
        <taxon>Pseudonocardiaceae</taxon>
        <taxon>Pseudonocardia</taxon>
    </lineage>
</organism>
<protein>
    <submittedName>
        <fullName evidence="2">Pimeloyl-ACP methyl ester carboxylesterase</fullName>
    </submittedName>
</protein>
<dbReference type="InterPro" id="IPR029058">
    <property type="entry name" value="AB_hydrolase_fold"/>
</dbReference>
<sequence>MTTFVLVHGAWGGAHGFHLLRPRLRAAGHDVVAPPLTGIGERSHLAAPTVGLHLHVLDVVNAVLYEDLTDIVLLGFSYGGMVVTGALDAIGDRVRELVYLDAFVPADGQSAADLAPAMAAAIPTGLGAPWLIPGPDREYEDPAEGAWNAPRRSPQPVATFTEAVRTAVPVDDRPLGRTYIRATGGPDVTGGAFEAAAAHARSSNAWRYHEIETTHMVPQNRPDELAAILLGLA</sequence>
<gene>
    <name evidence="2" type="ORF">EV378_3799</name>
</gene>